<dbReference type="InterPro" id="IPR029787">
    <property type="entry name" value="Nucleotide_cyclase"/>
</dbReference>
<feature type="domain" description="GGDEF" evidence="1">
    <location>
        <begin position="214"/>
        <end position="384"/>
    </location>
</feature>
<dbReference type="AlphaFoldDB" id="C3KQH7"/>
<dbReference type="HOGENOM" id="CLU_000445_11_5_5"/>
<dbReference type="PATRIC" id="fig|394.7.peg.1313"/>
<evidence type="ECO:0000259" key="1">
    <source>
        <dbReference type="SMART" id="SM00267"/>
    </source>
</evidence>
<accession>C3KQH7</accession>
<gene>
    <name evidence="2" type="ordered locus">NGR_b08790</name>
</gene>
<dbReference type="OrthoDB" id="9812260at2"/>
<dbReference type="SUPFAM" id="SSF55073">
    <property type="entry name" value="Nucleotide cyclase"/>
    <property type="match status" value="1"/>
</dbReference>
<reference evidence="2 3" key="2">
    <citation type="journal article" date="2009" name="Appl. Environ. Microbiol.">
        <title>Rhizobium sp. strain NGR234 possesses a remarkable number of secretion systems.</title>
        <authorList>
            <person name="Schmeisser C."/>
            <person name="Liesegang H."/>
            <person name="Krysciak D."/>
            <person name="Bakkou N."/>
            <person name="Le Quere A."/>
            <person name="Wollherr A."/>
            <person name="Heinemeyer I."/>
            <person name="Morgenstern B."/>
            <person name="Pommerening-Roeser A."/>
            <person name="Flores M."/>
            <person name="Palacios R."/>
            <person name="Brenner S."/>
            <person name="Gottschalk G."/>
            <person name="Schmitz R.A."/>
            <person name="Broughton W.J."/>
            <person name="Perret X."/>
            <person name="Strittmatter A.W."/>
            <person name="Streit W.R."/>
        </authorList>
    </citation>
    <scope>NUCLEOTIDE SEQUENCE [LARGE SCALE GENOMIC DNA]</scope>
    <source>
        <strain evidence="3">NBRC 101917 / NGR234</strain>
    </source>
</reference>
<keyword evidence="2" id="KW-0614">Plasmid</keyword>
<dbReference type="EMBL" id="CP000874">
    <property type="protein sequence ID" value="ACP22335.1"/>
    <property type="molecule type" value="Genomic_DNA"/>
</dbReference>
<keyword evidence="3" id="KW-1185">Reference proteome</keyword>
<sequence length="401" mass="44771">MNTGRTRQFLPPQIRCEVLTSRLPVRRRHGRDCLRRFFERRCMMAIVNASSKQLALQNRKELFYTVFATLNRLEIDASPVNYELMYEIVSGNNPELREKFARLGKPISDEELEALARTYLPHHFGKSIHDQSAGRLQSELSTLKESLLSGQNSLSNYTSMLGQATGKISSADPRDMNTIQSELQAIRQMTEVQHSASTQILERVSNQISAVAAITSDVDAFERTKFTHLVTNLANRRGFNKKLAELYGGEHYPDGVSLLLSNLLVLEPFEGKDLIKVREAILERLGFAVTRAVQATDFAAWLERPQIGILVWTTAEAEIQKMADHLRKSCLAAFDSRQAKMPAVVTRFGCSTTYDASTASDLVGQAEKALQTATETTSDKVVFSSTGGAGGARKDWMLYRG</sequence>
<dbReference type="KEGG" id="rhi:NGR_b08790"/>
<evidence type="ECO:0000313" key="2">
    <source>
        <dbReference type="EMBL" id="ACP22335.1"/>
    </source>
</evidence>
<evidence type="ECO:0000313" key="3">
    <source>
        <dbReference type="Proteomes" id="UP000001054"/>
    </source>
</evidence>
<dbReference type="SMART" id="SM00267">
    <property type="entry name" value="GGDEF"/>
    <property type="match status" value="1"/>
</dbReference>
<name>C3KQH7_SINFN</name>
<dbReference type="Pfam" id="PF00990">
    <property type="entry name" value="GGDEF"/>
    <property type="match status" value="1"/>
</dbReference>
<proteinExistence type="predicted"/>
<organism evidence="2 3">
    <name type="scientific">Sinorhizobium fredii (strain NBRC 101917 / NGR234)</name>
    <dbReference type="NCBI Taxonomy" id="394"/>
    <lineage>
        <taxon>Bacteria</taxon>
        <taxon>Pseudomonadati</taxon>
        <taxon>Pseudomonadota</taxon>
        <taxon>Alphaproteobacteria</taxon>
        <taxon>Hyphomicrobiales</taxon>
        <taxon>Rhizobiaceae</taxon>
        <taxon>Sinorhizobium/Ensifer group</taxon>
        <taxon>Sinorhizobium</taxon>
    </lineage>
</organism>
<dbReference type="InterPro" id="IPR043128">
    <property type="entry name" value="Rev_trsase/Diguanyl_cyclase"/>
</dbReference>
<protein>
    <submittedName>
        <fullName evidence="2">GGDEF family protein</fullName>
    </submittedName>
</protein>
<geneLocation type="plasmid" evidence="3">
    <name>sym pNGR234b</name>
</geneLocation>
<dbReference type="InterPro" id="IPR000160">
    <property type="entry name" value="GGDEF_dom"/>
</dbReference>
<dbReference type="Proteomes" id="UP000001054">
    <property type="component" value="Plasmid pNGR234b"/>
</dbReference>
<reference evidence="3" key="1">
    <citation type="journal article" date="2004" name="J. Bacteriol.">
        <title>An evolutionary hot spot: the pNGR234b replicon of Rhizobium sp. strain NGR234.</title>
        <authorList>
            <person name="Streit W.R."/>
            <person name="Schmitz R.A."/>
            <person name="Perret X."/>
            <person name="Staehelin C."/>
            <person name="Deakin W.J."/>
            <person name="Raasch C."/>
            <person name="Liesegang H."/>
            <person name="Broughton W.J."/>
        </authorList>
    </citation>
    <scope>NUCLEOTIDE SEQUENCE [LARGE SCALE GENOMIC DNA]</scope>
    <source>
        <strain evidence="3">NBRC 101917 / NGR234</strain>
    </source>
</reference>
<dbReference type="Gene3D" id="3.30.70.270">
    <property type="match status" value="1"/>
</dbReference>